<feature type="domain" description="NAD-dependent epimerase/dehydratase" evidence="1">
    <location>
        <begin position="3"/>
        <end position="133"/>
    </location>
</feature>
<dbReference type="InterPro" id="IPR050177">
    <property type="entry name" value="Lipid_A_modif_metabolic_enz"/>
</dbReference>
<accession>A0A1B1BMP1</accession>
<dbReference type="RefSeq" id="WP_157109250.1">
    <property type="nucleotide sequence ID" value="NZ_CP016282.1"/>
</dbReference>
<protein>
    <submittedName>
        <fullName evidence="2">NAD-dependent dehydratase</fullName>
    </submittedName>
</protein>
<feature type="domain" description="NAD-dependent epimerase/dehydratase" evidence="1">
    <location>
        <begin position="170"/>
        <end position="283"/>
    </location>
</feature>
<proteinExistence type="predicted"/>
<dbReference type="SUPFAM" id="SSF51735">
    <property type="entry name" value="NAD(P)-binding Rossmann-fold domains"/>
    <property type="match status" value="1"/>
</dbReference>
<dbReference type="InterPro" id="IPR036291">
    <property type="entry name" value="NAD(P)-bd_dom_sf"/>
</dbReference>
<dbReference type="Proteomes" id="UP000092582">
    <property type="component" value="Chromosome 1"/>
</dbReference>
<dbReference type="EMBL" id="CP016282">
    <property type="protein sequence ID" value="ANP73907.1"/>
    <property type="molecule type" value="Genomic_DNA"/>
</dbReference>
<dbReference type="STRING" id="670052.PA27867_2970"/>
<evidence type="ECO:0000313" key="2">
    <source>
        <dbReference type="EMBL" id="ANP73907.1"/>
    </source>
</evidence>
<reference evidence="2 3" key="1">
    <citation type="submission" date="2016-06" db="EMBL/GenBank/DDBJ databases">
        <title>Genome sequencing of Cryobacterium arcticum PAMC 27867.</title>
        <authorList>
            <person name="Lee J."/>
            <person name="Kim O.-S."/>
        </authorList>
    </citation>
    <scope>NUCLEOTIDE SEQUENCE [LARGE SCALE GENOMIC DNA]</scope>
    <source>
        <strain evidence="2 3">PAMC 27867</strain>
    </source>
</reference>
<dbReference type="PANTHER" id="PTHR43245:SF13">
    <property type="entry name" value="UDP-D-APIOSE_UDP-D-XYLOSE SYNTHASE 2"/>
    <property type="match status" value="1"/>
</dbReference>
<dbReference type="InterPro" id="IPR001509">
    <property type="entry name" value="Epimerase_deHydtase"/>
</dbReference>
<dbReference type="Pfam" id="PF01370">
    <property type="entry name" value="Epimerase"/>
    <property type="match status" value="2"/>
</dbReference>
<gene>
    <name evidence="2" type="ORF">PA27867_2970</name>
</gene>
<dbReference type="KEGG" id="cart:PA27867_2970"/>
<dbReference type="PATRIC" id="fig|670052.7.peg.3053"/>
<dbReference type="PANTHER" id="PTHR43245">
    <property type="entry name" value="BIFUNCTIONAL POLYMYXIN RESISTANCE PROTEIN ARNA"/>
    <property type="match status" value="1"/>
</dbReference>
<dbReference type="PRINTS" id="PR01713">
    <property type="entry name" value="NUCEPIMERASE"/>
</dbReference>
<evidence type="ECO:0000313" key="3">
    <source>
        <dbReference type="Proteomes" id="UP000092582"/>
    </source>
</evidence>
<keyword evidence="3" id="KW-1185">Reference proteome</keyword>
<organism evidence="2 3">
    <name type="scientific">Cryobacterium arcticum</name>
    <dbReference type="NCBI Taxonomy" id="670052"/>
    <lineage>
        <taxon>Bacteria</taxon>
        <taxon>Bacillati</taxon>
        <taxon>Actinomycetota</taxon>
        <taxon>Actinomycetes</taxon>
        <taxon>Micrococcales</taxon>
        <taxon>Microbacteriaceae</taxon>
        <taxon>Cryobacterium</taxon>
    </lineage>
</organism>
<dbReference type="AlphaFoldDB" id="A0A1B1BMP1"/>
<name>A0A1B1BMP1_9MICO</name>
<evidence type="ECO:0000259" key="1">
    <source>
        <dbReference type="Pfam" id="PF01370"/>
    </source>
</evidence>
<sequence length="358" mass="38368">MTILITGGAGFIGTRLLAELESGSEVVILDSLHPQVHGEAAVEPHFDGRVRFIRGDVTDPIMWDELLKSVAPSTIVHLAAETGTGQSLLQASRHTYVNVHGTAVMLDALARNNVLPRSIILTSSRAVYGEGAWESAETGDRFYGQPRTAQQLEGAQWSPLGPEGQTGEPIPHEALSVEARPSNIYAATKLAQENILISWCASMSVSLSILRLQNVYGAGQALRNPYTGVLTAFARQALSGEAIDVYEGGGIVRDFVHVSDVVSALHSAIDRPVEGAYRIVDIGSGASDTLAHFATVLTEVAQSPEIKLSHNYRLGDVRAAFASNSAAERELGYDPKVKFKDGASELLNWARSEISRGN</sequence>
<dbReference type="OrthoDB" id="9801785at2"/>
<dbReference type="Gene3D" id="3.40.50.720">
    <property type="entry name" value="NAD(P)-binding Rossmann-like Domain"/>
    <property type="match status" value="1"/>
</dbReference>